<name>A0A8H4XA61_9HYPO</name>
<dbReference type="EMBL" id="JABEXW010000278">
    <property type="protein sequence ID" value="KAF4966676.1"/>
    <property type="molecule type" value="Genomic_DNA"/>
</dbReference>
<sequence>MAGHNLACSMTRIGRPTGQEEFPREPPTVSLAGEHYFFSGPLRSYGRVHAEISTALHLDFDHTHGDNSAEYIILGPNLRFFRCSRIWQGNVAARNNSDFEDYEEVTDFFDIHDVERPPFLYLGPNKSFYTRADDGEEKWELSSEIVRYGLQVTPGATRSAVESLWLGVGGAWVAQYRDSRFRFDLKGQYASLKEVLKRKQEEEVTINALALNVTDGSSYACVFNDGTVQYQAGSARFDGEEFERWCEQNFRFTQRLEFS</sequence>
<evidence type="ECO:0000313" key="1">
    <source>
        <dbReference type="EMBL" id="KAF4966676.1"/>
    </source>
</evidence>
<dbReference type="AlphaFoldDB" id="A0A8H4XA61"/>
<dbReference type="Proteomes" id="UP000622797">
    <property type="component" value="Unassembled WGS sequence"/>
</dbReference>
<organism evidence="1 2">
    <name type="scientific">Fusarium sarcochroum</name>
    <dbReference type="NCBI Taxonomy" id="1208366"/>
    <lineage>
        <taxon>Eukaryota</taxon>
        <taxon>Fungi</taxon>
        <taxon>Dikarya</taxon>
        <taxon>Ascomycota</taxon>
        <taxon>Pezizomycotina</taxon>
        <taxon>Sordariomycetes</taxon>
        <taxon>Hypocreomycetidae</taxon>
        <taxon>Hypocreales</taxon>
        <taxon>Nectriaceae</taxon>
        <taxon>Fusarium</taxon>
        <taxon>Fusarium lateritium species complex</taxon>
    </lineage>
</organism>
<dbReference type="OrthoDB" id="4764735at2759"/>
<evidence type="ECO:0000313" key="2">
    <source>
        <dbReference type="Proteomes" id="UP000622797"/>
    </source>
</evidence>
<comment type="caution">
    <text evidence="1">The sequence shown here is derived from an EMBL/GenBank/DDBJ whole genome shotgun (WGS) entry which is preliminary data.</text>
</comment>
<accession>A0A8H4XA61</accession>
<protein>
    <submittedName>
        <fullName evidence="1">Uncharacterized protein</fullName>
    </submittedName>
</protein>
<reference evidence="1" key="2">
    <citation type="submission" date="2020-05" db="EMBL/GenBank/DDBJ databases">
        <authorList>
            <person name="Kim H.-S."/>
            <person name="Proctor R.H."/>
            <person name="Brown D.W."/>
        </authorList>
    </citation>
    <scope>NUCLEOTIDE SEQUENCE</scope>
    <source>
        <strain evidence="1">NRRL 20472</strain>
    </source>
</reference>
<proteinExistence type="predicted"/>
<gene>
    <name evidence="1" type="ORF">FSARC_5665</name>
</gene>
<reference evidence="1" key="1">
    <citation type="journal article" date="2020" name="BMC Genomics">
        <title>Correction to: Identification and distribution of gene clusters required for synthesis of sphingolipid metabolism inhibitors in diverse species of the filamentous fungus Fusarium.</title>
        <authorList>
            <person name="Kim H.S."/>
            <person name="Lohmar J.M."/>
            <person name="Busman M."/>
            <person name="Brown D.W."/>
            <person name="Naumann T.A."/>
            <person name="Divon H.H."/>
            <person name="Lysoe E."/>
            <person name="Uhlig S."/>
            <person name="Proctor R.H."/>
        </authorList>
    </citation>
    <scope>NUCLEOTIDE SEQUENCE</scope>
    <source>
        <strain evidence="1">NRRL 20472</strain>
    </source>
</reference>
<keyword evidence="2" id="KW-1185">Reference proteome</keyword>